<accession>A0ABV4XUS1</accession>
<reference evidence="3 4" key="1">
    <citation type="submission" date="2024-09" db="EMBL/GenBank/DDBJ databases">
        <title>Floridaenema gen nov. (Aerosakkonemataceae, Aerosakkonematales ord. nov., Cyanobacteria) from benthic tropical and subtropical fresh waters, with the description of four new species.</title>
        <authorList>
            <person name="Moretto J.A."/>
            <person name="Berthold D.E."/>
            <person name="Lefler F.W."/>
            <person name="Huang I.-S."/>
            <person name="Laughinghouse H. IV."/>
        </authorList>
    </citation>
    <scope>NUCLEOTIDE SEQUENCE [LARGE SCALE GENOMIC DNA]</scope>
    <source>
        <strain evidence="3 4">BLCC-F50</strain>
    </source>
</reference>
<evidence type="ECO:0000256" key="1">
    <source>
        <dbReference type="SAM" id="MobiDB-lite"/>
    </source>
</evidence>
<sequence>MSKLLKFALLTLALQPLPALAQNETEYGFPIAQTSSRDLPCHMITRNGHTLDLSRLCGGSPRTVTRSVTRTAQRVPVRRKRLGNSEYAKQYDKLAETYPDERVRNMLSSSSSDPESVCKRLEEGKTVEEIRTEDIGKLSQNPSGNSTRDNARKQDIEITLKVAPQYYCPEN</sequence>
<dbReference type="Proteomes" id="UP001576784">
    <property type="component" value="Unassembled WGS sequence"/>
</dbReference>
<proteinExistence type="predicted"/>
<feature type="region of interest" description="Disordered" evidence="1">
    <location>
        <begin position="105"/>
        <end position="124"/>
    </location>
</feature>
<comment type="caution">
    <text evidence="3">The sequence shown here is derived from an EMBL/GenBank/DDBJ whole genome shotgun (WGS) entry which is preliminary data.</text>
</comment>
<feature type="chain" id="PRO_5046436936" description="DUF732 domain-containing protein" evidence="2">
    <location>
        <begin position="22"/>
        <end position="171"/>
    </location>
</feature>
<gene>
    <name evidence="3" type="ORF">ACE1CI_21295</name>
</gene>
<feature type="region of interest" description="Disordered" evidence="1">
    <location>
        <begin position="131"/>
        <end position="154"/>
    </location>
</feature>
<evidence type="ECO:0000313" key="4">
    <source>
        <dbReference type="Proteomes" id="UP001576784"/>
    </source>
</evidence>
<feature type="signal peptide" evidence="2">
    <location>
        <begin position="1"/>
        <end position="21"/>
    </location>
</feature>
<keyword evidence="4" id="KW-1185">Reference proteome</keyword>
<feature type="compositionally biased region" description="Polar residues" evidence="1">
    <location>
        <begin position="138"/>
        <end position="148"/>
    </location>
</feature>
<keyword evidence="2" id="KW-0732">Signal</keyword>
<evidence type="ECO:0000256" key="2">
    <source>
        <dbReference type="SAM" id="SignalP"/>
    </source>
</evidence>
<dbReference type="RefSeq" id="WP_413265085.1">
    <property type="nucleotide sequence ID" value="NZ_JBHFNR010000157.1"/>
</dbReference>
<name>A0ABV4XUS1_9CYAN</name>
<evidence type="ECO:0008006" key="5">
    <source>
        <dbReference type="Google" id="ProtNLM"/>
    </source>
</evidence>
<dbReference type="EMBL" id="JBHFNR010000157">
    <property type="protein sequence ID" value="MFB2895448.1"/>
    <property type="molecule type" value="Genomic_DNA"/>
</dbReference>
<evidence type="ECO:0000313" key="3">
    <source>
        <dbReference type="EMBL" id="MFB2895448.1"/>
    </source>
</evidence>
<organism evidence="3 4">
    <name type="scientific">Floridaenema flaviceps BLCC-F50</name>
    <dbReference type="NCBI Taxonomy" id="3153642"/>
    <lineage>
        <taxon>Bacteria</taxon>
        <taxon>Bacillati</taxon>
        <taxon>Cyanobacteriota</taxon>
        <taxon>Cyanophyceae</taxon>
        <taxon>Oscillatoriophycideae</taxon>
        <taxon>Aerosakkonematales</taxon>
        <taxon>Aerosakkonemataceae</taxon>
        <taxon>Floridanema</taxon>
        <taxon>Floridanema flaviceps</taxon>
    </lineage>
</organism>
<protein>
    <recommendedName>
        <fullName evidence="5">DUF732 domain-containing protein</fullName>
    </recommendedName>
</protein>